<dbReference type="AlphaFoldDB" id="A0A6P2KVQ2"/>
<name>A0A6P2KVQ2_BURL3</name>
<dbReference type="InterPro" id="IPR029063">
    <property type="entry name" value="SAM-dependent_MTases_sf"/>
</dbReference>
<protein>
    <submittedName>
        <fullName evidence="2">Spermidine synthase</fullName>
    </submittedName>
</protein>
<dbReference type="PANTHER" id="PTHR43317">
    <property type="entry name" value="THERMOSPERMINE SYNTHASE ACAULIS5"/>
    <property type="match status" value="1"/>
</dbReference>
<organism evidence="2 3">
    <name type="scientific">Burkholderia lata (strain ATCC 17760 / DSM 23089 / LMG 22485 / NCIMB 9086 / R18194 / 383)</name>
    <dbReference type="NCBI Taxonomy" id="482957"/>
    <lineage>
        <taxon>Bacteria</taxon>
        <taxon>Pseudomonadati</taxon>
        <taxon>Pseudomonadota</taxon>
        <taxon>Betaproteobacteria</taxon>
        <taxon>Burkholderiales</taxon>
        <taxon>Burkholderiaceae</taxon>
        <taxon>Burkholderia</taxon>
        <taxon>Burkholderia cepacia complex</taxon>
    </lineage>
</organism>
<evidence type="ECO:0000313" key="3">
    <source>
        <dbReference type="Proteomes" id="UP000494170"/>
    </source>
</evidence>
<dbReference type="Proteomes" id="UP000494170">
    <property type="component" value="Unassembled WGS sequence"/>
</dbReference>
<proteinExistence type="predicted"/>
<reference evidence="2 3" key="1">
    <citation type="submission" date="2019-09" db="EMBL/GenBank/DDBJ databases">
        <authorList>
            <person name="Depoorter E."/>
        </authorList>
    </citation>
    <scope>NUCLEOTIDE SEQUENCE [LARGE SCALE GENOMIC DNA]</scope>
    <source>
        <strain evidence="2">LMG 6863</strain>
    </source>
</reference>
<accession>A0A6P2KVQ2</accession>
<dbReference type="Gene3D" id="3.40.50.150">
    <property type="entry name" value="Vaccinia Virus protein VP39"/>
    <property type="match status" value="1"/>
</dbReference>
<dbReference type="RefSeq" id="WP_174932908.1">
    <property type="nucleotide sequence ID" value="NZ_CABVPY010000014.1"/>
</dbReference>
<keyword evidence="1" id="KW-0620">Polyamine biosynthesis</keyword>
<dbReference type="CDD" id="cd02440">
    <property type="entry name" value="AdoMet_MTases"/>
    <property type="match status" value="1"/>
</dbReference>
<dbReference type="EMBL" id="CABVPY010000014">
    <property type="protein sequence ID" value="VWB60107.1"/>
    <property type="molecule type" value="Genomic_DNA"/>
</dbReference>
<dbReference type="SUPFAM" id="SSF53335">
    <property type="entry name" value="S-adenosyl-L-methionine-dependent methyltransferases"/>
    <property type="match status" value="1"/>
</dbReference>
<gene>
    <name evidence="2" type="ORF">BLA6863_02792</name>
</gene>
<evidence type="ECO:0000256" key="1">
    <source>
        <dbReference type="ARBA" id="ARBA00023115"/>
    </source>
</evidence>
<dbReference type="PANTHER" id="PTHR43317:SF11">
    <property type="entry name" value="POLYAMINE AMINOPROPYLTRANSFERASE 2"/>
    <property type="match status" value="1"/>
</dbReference>
<dbReference type="GO" id="GO:0006596">
    <property type="term" value="P:polyamine biosynthetic process"/>
    <property type="evidence" value="ECO:0007669"/>
    <property type="project" value="UniProtKB-KW"/>
</dbReference>
<evidence type="ECO:0000313" key="2">
    <source>
        <dbReference type="EMBL" id="VWB60107.1"/>
    </source>
</evidence>
<sequence>MAEDRISYDAFVRFLATPLNDGRPFVLETQHALSLHFDHFGTQSFMSLRDPGRLELGYTRVMMGFLLLQPEPAHICMLGLGGGSLAKYCYRHLPGAAIDAVEINPDVIALRDVFRIPADDGRFRVVCADGADHLERADVRTDVILHDAFVADGMRGRCAGAAFLAACHERLSETGVLAINFMDDDPALPAHLEQLRSVFGASYTLVPCGDDNNFIAFAWKGGNRLPSLRVLLERALACARAGELKLAATARRMKAGEGVDPQRLVMRAQPHGRWEIGGATAT</sequence>